<dbReference type="Proteomes" id="UP000586305">
    <property type="component" value="Unassembled WGS sequence"/>
</dbReference>
<feature type="transmembrane region" description="Helical" evidence="1">
    <location>
        <begin position="38"/>
        <end position="64"/>
    </location>
</feature>
<feature type="transmembrane region" description="Helical" evidence="1">
    <location>
        <begin position="118"/>
        <end position="141"/>
    </location>
</feature>
<keyword evidence="1" id="KW-0472">Membrane</keyword>
<dbReference type="AlphaFoldDB" id="A0A849VJL9"/>
<dbReference type="RefSeq" id="WP_171628045.1">
    <property type="nucleotide sequence ID" value="NZ_JABBPG010000014.1"/>
</dbReference>
<gene>
    <name evidence="3" type="ORF">HG263_21130</name>
</gene>
<sequence>MWLYQGLFLSALSSATLLPGSSEIFLSGLAVLDNANLVMLWLIATLGNVVGSCINYWLGCNAMYFKDRRWFPVSERQLEKAKVQYTRFGSISLLFSWVPIIGDPLTVLAGVFKMKKRLFVLLVSLGKGLRYAMVITLAVGVEQLF</sequence>
<evidence type="ECO:0000313" key="4">
    <source>
        <dbReference type="Proteomes" id="UP000586305"/>
    </source>
</evidence>
<dbReference type="InterPro" id="IPR051311">
    <property type="entry name" value="DedA_domain"/>
</dbReference>
<protein>
    <submittedName>
        <fullName evidence="3">DedA family protein</fullName>
    </submittedName>
</protein>
<keyword evidence="4" id="KW-1185">Reference proteome</keyword>
<dbReference type="PANTHER" id="PTHR42709">
    <property type="entry name" value="ALKALINE PHOSPHATASE LIKE PROTEIN"/>
    <property type="match status" value="1"/>
</dbReference>
<dbReference type="InterPro" id="IPR032816">
    <property type="entry name" value="VTT_dom"/>
</dbReference>
<accession>A0A849VJL9</accession>
<feature type="domain" description="VTT" evidence="2">
    <location>
        <begin position="25"/>
        <end position="135"/>
    </location>
</feature>
<evidence type="ECO:0000256" key="1">
    <source>
        <dbReference type="SAM" id="Phobius"/>
    </source>
</evidence>
<name>A0A849VJL9_9GAMM</name>
<keyword evidence="1" id="KW-1133">Transmembrane helix</keyword>
<dbReference type="PANTHER" id="PTHR42709:SF4">
    <property type="entry name" value="INNER MEMBRANE PROTEIN YQAA"/>
    <property type="match status" value="1"/>
</dbReference>
<dbReference type="Pfam" id="PF09335">
    <property type="entry name" value="VTT_dom"/>
    <property type="match status" value="1"/>
</dbReference>
<reference evidence="3 4" key="1">
    <citation type="submission" date="2020-04" db="EMBL/GenBank/DDBJ databases">
        <title>Pseudoalteromonas caenipelagi sp. nov., isolated from a tidal flat.</title>
        <authorList>
            <person name="Park S."/>
            <person name="Yoon J.-H."/>
        </authorList>
    </citation>
    <scope>NUCLEOTIDE SEQUENCE [LARGE SCALE GENOMIC DNA]</scope>
    <source>
        <strain evidence="3 4">JBTF-M23</strain>
    </source>
</reference>
<comment type="caution">
    <text evidence="3">The sequence shown here is derived from an EMBL/GenBank/DDBJ whole genome shotgun (WGS) entry which is preliminary data.</text>
</comment>
<organism evidence="3 4">
    <name type="scientific">Pseudoalteromonas caenipelagi</name>
    <dbReference type="NCBI Taxonomy" id="2726988"/>
    <lineage>
        <taxon>Bacteria</taxon>
        <taxon>Pseudomonadati</taxon>
        <taxon>Pseudomonadota</taxon>
        <taxon>Gammaproteobacteria</taxon>
        <taxon>Alteromonadales</taxon>
        <taxon>Pseudoalteromonadaceae</taxon>
        <taxon>Pseudoalteromonas</taxon>
    </lineage>
</organism>
<keyword evidence="1" id="KW-0812">Transmembrane</keyword>
<dbReference type="EMBL" id="JABBPG010000014">
    <property type="protein sequence ID" value="NOU53010.1"/>
    <property type="molecule type" value="Genomic_DNA"/>
</dbReference>
<evidence type="ECO:0000313" key="3">
    <source>
        <dbReference type="EMBL" id="NOU53010.1"/>
    </source>
</evidence>
<dbReference type="GO" id="GO:0005886">
    <property type="term" value="C:plasma membrane"/>
    <property type="evidence" value="ECO:0007669"/>
    <property type="project" value="UniProtKB-ARBA"/>
</dbReference>
<evidence type="ECO:0000259" key="2">
    <source>
        <dbReference type="Pfam" id="PF09335"/>
    </source>
</evidence>
<proteinExistence type="predicted"/>